<dbReference type="InterPro" id="IPR000806">
    <property type="entry name" value="RabGDI"/>
</dbReference>
<evidence type="ECO:0000313" key="3">
    <source>
        <dbReference type="EMBL" id="CRG97055.1"/>
    </source>
</evidence>
<dbReference type="InterPro" id="IPR036188">
    <property type="entry name" value="FAD/NAD-bd_sf"/>
</dbReference>
<keyword evidence="4" id="KW-1185">Reference proteome</keyword>
<protein>
    <recommendedName>
        <fullName evidence="2">Rab GDP dissociation inhibitor</fullName>
    </recommendedName>
</protein>
<dbReference type="RefSeq" id="XP_028529858.1">
    <property type="nucleotide sequence ID" value="XM_028673402.1"/>
</dbReference>
<comment type="caution">
    <text evidence="3">The sequence shown here is derived from an EMBL/GenBank/DDBJ whole genome shotgun (WGS) entry which is preliminary data.</text>
</comment>
<dbReference type="AlphaFoldDB" id="A0A1J1GX56"/>
<dbReference type="OrthoDB" id="9446342at2759"/>
<organism evidence="3 4">
    <name type="scientific">Plasmodium gallinaceum</name>
    <dbReference type="NCBI Taxonomy" id="5849"/>
    <lineage>
        <taxon>Eukaryota</taxon>
        <taxon>Sar</taxon>
        <taxon>Alveolata</taxon>
        <taxon>Apicomplexa</taxon>
        <taxon>Aconoidasida</taxon>
        <taxon>Haemosporida</taxon>
        <taxon>Plasmodiidae</taxon>
        <taxon>Plasmodium</taxon>
        <taxon>Plasmodium (Haemamoeba)</taxon>
    </lineage>
</organism>
<dbReference type="InterPro" id="IPR018203">
    <property type="entry name" value="GDP_dissociation_inhibitor"/>
</dbReference>
<dbReference type="Gene3D" id="3.30.519.10">
    <property type="entry name" value="Guanine Nucleotide Dissociation Inhibitor, domain 2"/>
    <property type="match status" value="1"/>
</dbReference>
<sequence>MNEHYDVIILGTGLKECILSGLLSHYGKKILVLDRNPYYGGETASLNLTNLYNTFKPDEKIPSKYGENRHWNVDLIPKFILVGGNLVKILKKTRVTNYLEWLVVEGSYVYQHQKKGLLYSEKFIHKVPATDMEALVSPLLSLMEKNRCKNFYQYVSEWDSNNKSTWKNLDPFKLTMMDIYKYFNLCQLTIDFLGHAVALYLNDDYLKEPAYVTLERIKLYMQSISAFGKSPFIYPLYGLGGIPEGFSRMCAINGGTFMLNKNAVDFIFNDNKVCGIKSSDGEVAYCDKVICDPSYVMHLENKIKKIGQVIRCICILSNPIPETNQANSCQIIIPQNQLNRKSDIYINLVSFQHGVTLKGKYIAIVSATVETDNPLKEIEKPLELLGSIEEKFVKISDIYTSIDKKPEDNIFVTSSYDATSHFETATNDLLQIWENLWGQKLNFDDLATNEENEGELQ</sequence>
<proteinExistence type="inferred from homology"/>
<dbReference type="Pfam" id="PF00996">
    <property type="entry name" value="GDI"/>
    <property type="match status" value="1"/>
</dbReference>
<evidence type="ECO:0000256" key="1">
    <source>
        <dbReference type="ARBA" id="ARBA00005593"/>
    </source>
</evidence>
<dbReference type="OMA" id="FETKAKM"/>
<comment type="similarity">
    <text evidence="1 2">Belongs to the Rab GDI family.</text>
</comment>
<reference evidence="3" key="1">
    <citation type="submission" date="2015-04" db="EMBL/GenBank/DDBJ databases">
        <authorList>
            <consortium name="Pathogen Informatics"/>
        </authorList>
    </citation>
    <scope>NUCLEOTIDE SEQUENCE [LARGE SCALE GENOMIC DNA]</scope>
    <source>
        <strain evidence="3">8A</strain>
    </source>
</reference>
<dbReference type="PRINTS" id="PR00892">
    <property type="entry name" value="RABGDI"/>
</dbReference>
<dbReference type="VEuPathDB" id="PlasmoDB:PGAL8A_00463500"/>
<dbReference type="Gene3D" id="1.10.405.10">
    <property type="entry name" value="Guanine Nucleotide Dissociation Inhibitor, domain 1"/>
    <property type="match status" value="1"/>
</dbReference>
<dbReference type="GeneID" id="39733168"/>
<evidence type="ECO:0000256" key="2">
    <source>
        <dbReference type="RuleBase" id="RU363124"/>
    </source>
</evidence>
<dbReference type="SUPFAM" id="SSF51905">
    <property type="entry name" value="FAD/NAD(P)-binding domain"/>
    <property type="match status" value="2"/>
</dbReference>
<dbReference type="PRINTS" id="PR00891">
    <property type="entry name" value="RABGDIREP"/>
</dbReference>
<dbReference type="GO" id="GO:0005093">
    <property type="term" value="F:Rab GDP-dissociation inhibitor activity"/>
    <property type="evidence" value="ECO:0007669"/>
    <property type="project" value="InterPro"/>
</dbReference>
<dbReference type="Gene3D" id="3.50.50.60">
    <property type="entry name" value="FAD/NAD(P)-binding domain"/>
    <property type="match status" value="1"/>
</dbReference>
<dbReference type="PANTHER" id="PTHR11787">
    <property type="entry name" value="RAB GDP-DISSOCIATION INHIBITOR"/>
    <property type="match status" value="1"/>
</dbReference>
<name>A0A1J1GX56_PLAGA</name>
<evidence type="ECO:0000313" key="4">
    <source>
        <dbReference type="Proteomes" id="UP000220797"/>
    </source>
</evidence>
<dbReference type="GO" id="GO:0005737">
    <property type="term" value="C:cytoplasm"/>
    <property type="evidence" value="ECO:0007669"/>
    <property type="project" value="TreeGrafter"/>
</dbReference>
<dbReference type="GO" id="GO:0015031">
    <property type="term" value="P:protein transport"/>
    <property type="evidence" value="ECO:0007669"/>
    <property type="project" value="InterPro"/>
</dbReference>
<accession>A0A1J1GX56</accession>
<dbReference type="GO" id="GO:0016192">
    <property type="term" value="P:vesicle-mediated transport"/>
    <property type="evidence" value="ECO:0007669"/>
    <property type="project" value="TreeGrafter"/>
</dbReference>
<dbReference type="PANTHER" id="PTHR11787:SF8">
    <property type="entry name" value="RAB GDP DISSOCIATION INHIBITOR"/>
    <property type="match status" value="1"/>
</dbReference>
<dbReference type="Proteomes" id="UP000220797">
    <property type="component" value="Unassembled WGS sequence"/>
</dbReference>
<gene>
    <name evidence="3" type="ORF">PGAL8A_00463500</name>
</gene>
<dbReference type="FunFam" id="1.10.405.10:FF:000011">
    <property type="entry name" value="Rab GDP dissociation inhibitor"/>
    <property type="match status" value="1"/>
</dbReference>
<dbReference type="GO" id="GO:0007264">
    <property type="term" value="P:small GTPase-mediated signal transduction"/>
    <property type="evidence" value="ECO:0007669"/>
    <property type="project" value="InterPro"/>
</dbReference>
<dbReference type="EMBL" id="CVMV01000083">
    <property type="protein sequence ID" value="CRG97055.1"/>
    <property type="molecule type" value="Genomic_DNA"/>
</dbReference>